<dbReference type="AlphaFoldDB" id="A0A0F9DQH6"/>
<evidence type="ECO:0000313" key="1">
    <source>
        <dbReference type="EMBL" id="KKL56036.1"/>
    </source>
</evidence>
<accession>A0A0F9DQH6</accession>
<dbReference type="EMBL" id="LAZR01030631">
    <property type="protein sequence ID" value="KKL56036.1"/>
    <property type="molecule type" value="Genomic_DNA"/>
</dbReference>
<comment type="caution">
    <text evidence="1">The sequence shown here is derived from an EMBL/GenBank/DDBJ whole genome shotgun (WGS) entry which is preliminary data.</text>
</comment>
<sequence>IKQVGYVAGIRKDALEIMDGGSDGKLNSDPNLVPWSLIYELSILEGEEWSGD</sequence>
<proteinExistence type="predicted"/>
<feature type="non-terminal residue" evidence="1">
    <location>
        <position position="1"/>
    </location>
</feature>
<gene>
    <name evidence="1" type="ORF">LCGC14_2249460</name>
</gene>
<reference evidence="1" key="1">
    <citation type="journal article" date="2015" name="Nature">
        <title>Complex archaea that bridge the gap between prokaryotes and eukaryotes.</title>
        <authorList>
            <person name="Spang A."/>
            <person name="Saw J.H."/>
            <person name="Jorgensen S.L."/>
            <person name="Zaremba-Niedzwiedzka K."/>
            <person name="Martijn J."/>
            <person name="Lind A.E."/>
            <person name="van Eijk R."/>
            <person name="Schleper C."/>
            <person name="Guy L."/>
            <person name="Ettema T.J."/>
        </authorList>
    </citation>
    <scope>NUCLEOTIDE SEQUENCE</scope>
</reference>
<protein>
    <submittedName>
        <fullName evidence="1">Uncharacterized protein</fullName>
    </submittedName>
</protein>
<name>A0A0F9DQH6_9ZZZZ</name>
<organism evidence="1">
    <name type="scientific">marine sediment metagenome</name>
    <dbReference type="NCBI Taxonomy" id="412755"/>
    <lineage>
        <taxon>unclassified sequences</taxon>
        <taxon>metagenomes</taxon>
        <taxon>ecological metagenomes</taxon>
    </lineage>
</organism>